<evidence type="ECO:0000313" key="3">
    <source>
        <dbReference type="Proteomes" id="UP000800094"/>
    </source>
</evidence>
<gene>
    <name evidence="2" type="ORF">BU26DRAFT_542079</name>
</gene>
<dbReference type="InterPro" id="IPR041698">
    <property type="entry name" value="Methyltransf_25"/>
</dbReference>
<dbReference type="PANTHER" id="PTHR43591:SF50">
    <property type="entry name" value="METHYLTRANSFERASE DOMAIN-CONTAINING PROTEIN-RELATED"/>
    <property type="match status" value="1"/>
</dbReference>
<keyword evidence="2" id="KW-0489">Methyltransferase</keyword>
<reference evidence="2" key="1">
    <citation type="journal article" date="2020" name="Stud. Mycol.">
        <title>101 Dothideomycetes genomes: a test case for predicting lifestyles and emergence of pathogens.</title>
        <authorList>
            <person name="Haridas S."/>
            <person name="Albert R."/>
            <person name="Binder M."/>
            <person name="Bloem J."/>
            <person name="Labutti K."/>
            <person name="Salamov A."/>
            <person name="Andreopoulos B."/>
            <person name="Baker S."/>
            <person name="Barry K."/>
            <person name="Bills G."/>
            <person name="Bluhm B."/>
            <person name="Cannon C."/>
            <person name="Castanera R."/>
            <person name="Culley D."/>
            <person name="Daum C."/>
            <person name="Ezra D."/>
            <person name="Gonzalez J."/>
            <person name="Henrissat B."/>
            <person name="Kuo A."/>
            <person name="Liang C."/>
            <person name="Lipzen A."/>
            <person name="Lutzoni F."/>
            <person name="Magnuson J."/>
            <person name="Mondo S."/>
            <person name="Nolan M."/>
            <person name="Ohm R."/>
            <person name="Pangilinan J."/>
            <person name="Park H.-J."/>
            <person name="Ramirez L."/>
            <person name="Alfaro M."/>
            <person name="Sun H."/>
            <person name="Tritt A."/>
            <person name="Yoshinaga Y."/>
            <person name="Zwiers L.-H."/>
            <person name="Turgeon B."/>
            <person name="Goodwin S."/>
            <person name="Spatafora J."/>
            <person name="Crous P."/>
            <person name="Grigoriev I."/>
        </authorList>
    </citation>
    <scope>NUCLEOTIDE SEQUENCE</scope>
    <source>
        <strain evidence="2">CBS 122368</strain>
    </source>
</reference>
<organism evidence="2 3">
    <name type="scientific">Trematosphaeria pertusa</name>
    <dbReference type="NCBI Taxonomy" id="390896"/>
    <lineage>
        <taxon>Eukaryota</taxon>
        <taxon>Fungi</taxon>
        <taxon>Dikarya</taxon>
        <taxon>Ascomycota</taxon>
        <taxon>Pezizomycotina</taxon>
        <taxon>Dothideomycetes</taxon>
        <taxon>Pleosporomycetidae</taxon>
        <taxon>Pleosporales</taxon>
        <taxon>Massarineae</taxon>
        <taxon>Trematosphaeriaceae</taxon>
        <taxon>Trematosphaeria</taxon>
    </lineage>
</organism>
<protein>
    <submittedName>
        <fullName evidence="2">S-adenosyl-L-methionine-dependent methyltransferase</fullName>
    </submittedName>
</protein>
<dbReference type="PANTHER" id="PTHR43591">
    <property type="entry name" value="METHYLTRANSFERASE"/>
    <property type="match status" value="1"/>
</dbReference>
<keyword evidence="3" id="KW-1185">Reference proteome</keyword>
<evidence type="ECO:0000313" key="2">
    <source>
        <dbReference type="EMBL" id="KAF2246152.1"/>
    </source>
</evidence>
<dbReference type="GO" id="GO:0008168">
    <property type="term" value="F:methyltransferase activity"/>
    <property type="evidence" value="ECO:0007669"/>
    <property type="project" value="UniProtKB-KW"/>
</dbReference>
<dbReference type="OrthoDB" id="417697at2759"/>
<keyword evidence="2" id="KW-0808">Transferase</keyword>
<dbReference type="AlphaFoldDB" id="A0A6A6I866"/>
<dbReference type="RefSeq" id="XP_033681156.1">
    <property type="nucleotide sequence ID" value="XM_033831624.1"/>
</dbReference>
<dbReference type="Pfam" id="PF13649">
    <property type="entry name" value="Methyltransf_25"/>
    <property type="match status" value="1"/>
</dbReference>
<accession>A0A6A6I866</accession>
<dbReference type="InterPro" id="IPR029063">
    <property type="entry name" value="SAM-dependent_MTases_sf"/>
</dbReference>
<sequence>MSITTRPYVNERHWLGSMRLNFQHFFMGRIVGHLLHPNIKLDKSDLHIIDLGAGTGIWAQELATELPSASIYAVDISDEQFPPEKWRTPNVSFAAFDCLKPFPEEYLGRFDVVNVRAWLTIVNDDNKDPVLENFLTLLKPGGYIQWFEPLPLTAHTVARDNGQPTPGCDRLAKQWHKPAAHSSYDWVINLSRTFTEHNLEVIVDETLSTPDRYQPIATQSWLAGLQEYRYQEQGSQLEEYQKQLIQEAKAGAFVDVKYTLLVGRKCNKRKG</sequence>
<dbReference type="EMBL" id="ML987199">
    <property type="protein sequence ID" value="KAF2246152.1"/>
    <property type="molecule type" value="Genomic_DNA"/>
</dbReference>
<dbReference type="Gene3D" id="3.40.50.150">
    <property type="entry name" value="Vaccinia Virus protein VP39"/>
    <property type="match status" value="1"/>
</dbReference>
<dbReference type="SUPFAM" id="SSF53335">
    <property type="entry name" value="S-adenosyl-L-methionine-dependent methyltransferases"/>
    <property type="match status" value="1"/>
</dbReference>
<dbReference type="GO" id="GO:0032259">
    <property type="term" value="P:methylation"/>
    <property type="evidence" value="ECO:0007669"/>
    <property type="project" value="UniProtKB-KW"/>
</dbReference>
<feature type="domain" description="Methyltransferase" evidence="1">
    <location>
        <begin position="48"/>
        <end position="142"/>
    </location>
</feature>
<dbReference type="Proteomes" id="UP000800094">
    <property type="component" value="Unassembled WGS sequence"/>
</dbReference>
<dbReference type="CDD" id="cd02440">
    <property type="entry name" value="AdoMet_MTases"/>
    <property type="match status" value="1"/>
</dbReference>
<evidence type="ECO:0000259" key="1">
    <source>
        <dbReference type="Pfam" id="PF13649"/>
    </source>
</evidence>
<proteinExistence type="predicted"/>
<dbReference type="GeneID" id="54584954"/>
<name>A0A6A6I866_9PLEO</name>